<comment type="caution">
    <text evidence="2">The sequence shown here is derived from an EMBL/GenBank/DDBJ whole genome shotgun (WGS) entry which is preliminary data.</text>
</comment>
<reference evidence="2" key="1">
    <citation type="submission" date="2022-12" db="EMBL/GenBank/DDBJ databases">
        <authorList>
            <person name="Webb A."/>
        </authorList>
    </citation>
    <scope>NUCLEOTIDE SEQUENCE</scope>
    <source>
        <strain evidence="2">Pf2</strain>
    </source>
</reference>
<sequence length="495" mass="52893">MGCSQSKSTDVSTDNANALVAKKVESPTKELETETELELQIREEEHADKAPKTLEPIALVIAEQQVPDSAAAVDVPDSVRANFSSFNISFIDPTVSAPTSATTEPNVASIRVAVISGESLNNDKDEFLSVEADVQEVETNVAELSVDTNIEEIAAEQVDLGKVEEQVEEPIATTEEFVATIEMGMEPVEAEVVMEPLAGDIKEEIVVEEQIDVKTEEVEVFSVNIGASASIEDESEPKNAIEEVEQRTFAEATEPVAAVTETVAASEETGATVSTTEMGDEPTNELVDEEMSADSVVVNVAEPVKEEKVVELIEERNLAQFVVEKAAESIVENVVDPLNETKVSESVKDENKAAELVMETVVAKEVVQMVAEPAVDEKSVDVAEEKTDIESVKPAGVTAFGGLAVPGEESDVDDKAIAVVKEPASIIEEPVAVAVRNQTEAVAETRATVDNKLDGSPTSENGIEAEDMAFISDNKEAAELMTKVTTRVEESVASN</sequence>
<evidence type="ECO:0000313" key="2">
    <source>
        <dbReference type="EMBL" id="CAI5721906.1"/>
    </source>
</evidence>
<dbReference type="EMBL" id="CANTFK010000663">
    <property type="protein sequence ID" value="CAI5721906.1"/>
    <property type="molecule type" value="Genomic_DNA"/>
</dbReference>
<accession>A0AAV0TH81</accession>
<evidence type="ECO:0000256" key="1">
    <source>
        <dbReference type="SAM" id="MobiDB-lite"/>
    </source>
</evidence>
<dbReference type="Proteomes" id="UP001159659">
    <property type="component" value="Unassembled WGS sequence"/>
</dbReference>
<proteinExistence type="predicted"/>
<feature type="compositionally biased region" description="Basic and acidic residues" evidence="1">
    <location>
        <begin position="39"/>
        <end position="50"/>
    </location>
</feature>
<feature type="compositionally biased region" description="Basic and acidic residues" evidence="1">
    <location>
        <begin position="22"/>
        <end position="32"/>
    </location>
</feature>
<gene>
    <name evidence="2" type="ORF">PFR002_LOCUS4324</name>
</gene>
<dbReference type="AlphaFoldDB" id="A0AAV0TH81"/>
<name>A0AAV0TH81_9STRA</name>
<protein>
    <submittedName>
        <fullName evidence="2">Uncharacterized protein</fullName>
    </submittedName>
</protein>
<organism evidence="2 3">
    <name type="scientific">Peronospora farinosa</name>
    <dbReference type="NCBI Taxonomy" id="134698"/>
    <lineage>
        <taxon>Eukaryota</taxon>
        <taxon>Sar</taxon>
        <taxon>Stramenopiles</taxon>
        <taxon>Oomycota</taxon>
        <taxon>Peronosporomycetes</taxon>
        <taxon>Peronosporales</taxon>
        <taxon>Peronosporaceae</taxon>
        <taxon>Peronospora</taxon>
    </lineage>
</organism>
<evidence type="ECO:0000313" key="3">
    <source>
        <dbReference type="Proteomes" id="UP001159659"/>
    </source>
</evidence>
<feature type="region of interest" description="Disordered" evidence="1">
    <location>
        <begin position="1"/>
        <end position="50"/>
    </location>
</feature>
<feature type="compositionally biased region" description="Polar residues" evidence="1">
    <location>
        <begin position="1"/>
        <end position="16"/>
    </location>
</feature>